<gene>
    <name evidence="2" type="ORF">FEF09_20755</name>
</gene>
<dbReference type="SUPFAM" id="SSF82866">
    <property type="entry name" value="Multidrug efflux transporter AcrB transmembrane domain"/>
    <property type="match status" value="1"/>
</dbReference>
<keyword evidence="1" id="KW-1133">Transmembrane helix</keyword>
<evidence type="ECO:0000313" key="2">
    <source>
        <dbReference type="EMBL" id="TWV98713.1"/>
    </source>
</evidence>
<dbReference type="PANTHER" id="PTHR32063:SF0">
    <property type="entry name" value="SWARMING MOTILITY PROTEIN SWRC"/>
    <property type="match status" value="1"/>
</dbReference>
<dbReference type="PRINTS" id="PR00702">
    <property type="entry name" value="ACRIFLAVINRP"/>
</dbReference>
<evidence type="ECO:0000256" key="1">
    <source>
        <dbReference type="SAM" id="Phobius"/>
    </source>
</evidence>
<organism evidence="2 3">
    <name type="scientific">Chitinophaga pinensis</name>
    <dbReference type="NCBI Taxonomy" id="79329"/>
    <lineage>
        <taxon>Bacteria</taxon>
        <taxon>Pseudomonadati</taxon>
        <taxon>Bacteroidota</taxon>
        <taxon>Chitinophagia</taxon>
        <taxon>Chitinophagales</taxon>
        <taxon>Chitinophagaceae</taxon>
        <taxon>Chitinophaga</taxon>
    </lineage>
</organism>
<comment type="caution">
    <text evidence="2">The sequence shown here is derived from an EMBL/GenBank/DDBJ whole genome shotgun (WGS) entry which is preliminary data.</text>
</comment>
<feature type="transmembrane region" description="Helical" evidence="1">
    <location>
        <begin position="130"/>
        <end position="157"/>
    </location>
</feature>
<dbReference type="EMBL" id="VOHS01000025">
    <property type="protein sequence ID" value="TWV98713.1"/>
    <property type="molecule type" value="Genomic_DNA"/>
</dbReference>
<dbReference type="InterPro" id="IPR001036">
    <property type="entry name" value="Acrflvin-R"/>
</dbReference>
<feature type="transmembrane region" description="Helical" evidence="1">
    <location>
        <begin position="45"/>
        <end position="64"/>
    </location>
</feature>
<protein>
    <submittedName>
        <fullName evidence="2">Efflux RND transporter permease subunit</fullName>
    </submittedName>
</protein>
<dbReference type="OrthoDB" id="9798415at2"/>
<proteinExistence type="predicted"/>
<name>A0A5C6LQ03_9BACT</name>
<sequence length="164" mass="18284">MTSAIFIMALQYEDLLLPLVVMLTIPLGVTGGLFLLWITGSTLDIMAAIGFIVILGLIVDDPILKVETLVRLEKQYIQEGMIRDERLLSRIIHEAGDQCLKPLLMVSLTTSIAMVPVLFLGGIGNDLQRPMALVVIGGLSIGTFFTTWFVPLAYWYLFKWKNKI</sequence>
<dbReference type="Gene3D" id="1.20.1640.10">
    <property type="entry name" value="Multidrug efflux transporter AcrB transmembrane domain"/>
    <property type="match status" value="1"/>
</dbReference>
<evidence type="ECO:0000313" key="3">
    <source>
        <dbReference type="Proteomes" id="UP000318815"/>
    </source>
</evidence>
<keyword evidence="1" id="KW-0812">Transmembrane</keyword>
<dbReference type="PANTHER" id="PTHR32063">
    <property type="match status" value="1"/>
</dbReference>
<dbReference type="GO" id="GO:0042910">
    <property type="term" value="F:xenobiotic transmembrane transporter activity"/>
    <property type="evidence" value="ECO:0007669"/>
    <property type="project" value="TreeGrafter"/>
</dbReference>
<feature type="transmembrane region" description="Helical" evidence="1">
    <location>
        <begin position="103"/>
        <end position="124"/>
    </location>
</feature>
<dbReference type="AlphaFoldDB" id="A0A5C6LQ03"/>
<feature type="transmembrane region" description="Helical" evidence="1">
    <location>
        <begin position="15"/>
        <end position="39"/>
    </location>
</feature>
<dbReference type="Pfam" id="PF00873">
    <property type="entry name" value="ACR_tran"/>
    <property type="match status" value="1"/>
</dbReference>
<dbReference type="GO" id="GO:0005886">
    <property type="term" value="C:plasma membrane"/>
    <property type="evidence" value="ECO:0007669"/>
    <property type="project" value="TreeGrafter"/>
</dbReference>
<keyword evidence="3" id="KW-1185">Reference proteome</keyword>
<reference evidence="2 3" key="1">
    <citation type="submission" date="2019-08" db="EMBL/GenBank/DDBJ databases">
        <title>Whole genome sequencing of chitin degrading bacteria Chitinophaga pinensis YS16.</title>
        <authorList>
            <person name="Singh R.P."/>
            <person name="Manchanda G."/>
            <person name="Maurya I.K."/>
            <person name="Joshi N.K."/>
            <person name="Srivastava A.K."/>
        </authorList>
    </citation>
    <scope>NUCLEOTIDE SEQUENCE [LARGE SCALE GENOMIC DNA]</scope>
    <source>
        <strain evidence="2 3">YS-16</strain>
    </source>
</reference>
<accession>A0A5C6LQ03</accession>
<keyword evidence="1" id="KW-0472">Membrane</keyword>
<dbReference type="Proteomes" id="UP000318815">
    <property type="component" value="Unassembled WGS sequence"/>
</dbReference>